<feature type="transmembrane region" description="Helical" evidence="5">
    <location>
        <begin position="375"/>
        <end position="394"/>
    </location>
</feature>
<feature type="transmembrane region" description="Helical" evidence="5">
    <location>
        <begin position="575"/>
        <end position="597"/>
    </location>
</feature>
<dbReference type="Pfam" id="PF00078">
    <property type="entry name" value="RVT_1"/>
    <property type="match status" value="1"/>
</dbReference>
<keyword evidence="9" id="KW-1185">Reference proteome</keyword>
<feature type="compositionally biased region" description="Low complexity" evidence="4">
    <location>
        <begin position="172"/>
        <end position="183"/>
    </location>
</feature>
<feature type="transmembrane region" description="Helical" evidence="5">
    <location>
        <begin position="345"/>
        <end position="369"/>
    </location>
</feature>
<dbReference type="FunFam" id="1.20.1250.20:FF:000277">
    <property type="entry name" value="Solute carrier family 16 member 4"/>
    <property type="match status" value="1"/>
</dbReference>
<comment type="subcellular location">
    <subcellularLocation>
        <location evidence="1">Membrane</location>
        <topology evidence="1">Multi-pass membrane protein</topology>
    </subcellularLocation>
</comment>
<evidence type="ECO:0000256" key="2">
    <source>
        <dbReference type="ARBA" id="ARBA00010879"/>
    </source>
</evidence>
<sequence>MKVVEICEHQYGFMPRKSTTDAIFALRILMEKYRDGQRELHCVFVDLEKAYDRVPREELWYCMRKSGVAEKYVRVVQDMYERSRTVVRCAVGQTEELKVEVGLHQGSALSPFLFAIVMDQLSEEVRQESPWTMMFADDIVICSESRVQVEENLERWRFALERRGMKYKRHLSTTSSSQTPNSTMAKTKEMSKDTRNKIVDLHQAGKTESAIGKPVHVRARLKFAREHLDDPEEDWENVICEGKAAKLTQYEKKLEAPKKEEKMRYVEPPDGGWGWMVVLHCFLVNVLVMGTLKTFGIFFVVLQDEFGGSSESISWIGSIMSSIRLSGGPLASVACAKLGNRVTSIIGSLLVTAGFLISIFASSIVYLYISMGMVVGLGFALLYQASSVVTATYFRTRLATAYSIGRSGMGLTFALAPFTQLLLDQYAWQGALLILGGLMLNLVASAMLLRPIQMQPAAFPLPSSPSLCKDLPASLTQTEKETLENSQKVNIAMSNGIAKTEAPSINKDTLIIENSSLGQCMHQALELRNLVQNGGKERDNCPVNVCPETNGRLTVNSLVREKTPTRKAKVLDFSLLKNPFFCIYTWSLVFSQLAYFIPYFHLSARARTLGIDPMDASFIISVAGITETVAQLASGWVTDRNLVHKYHYHKAYLILCGIVNLLSPLATSYIQLMIYGVFFAIFCGGYMALLLPVLVDLVGSEKVNNSMGFSMFFVGLGCLTGPPLAGFLYDYTRTYDCSFYLAGVCYLLSSVSLFLEPLAQQWQARKKQQELLNKELGWSSGCFCSASQKNGVV</sequence>
<evidence type="ECO:0000256" key="1">
    <source>
        <dbReference type="ARBA" id="ARBA00004141"/>
    </source>
</evidence>
<dbReference type="Proteomes" id="UP001274896">
    <property type="component" value="Unassembled WGS sequence"/>
</dbReference>
<evidence type="ECO:0000256" key="4">
    <source>
        <dbReference type="SAM" id="MobiDB-lite"/>
    </source>
</evidence>
<feature type="transmembrane region" description="Helical" evidence="5">
    <location>
        <begin position="649"/>
        <end position="666"/>
    </location>
</feature>
<gene>
    <name evidence="8" type="ORF">QTP70_019592</name>
</gene>
<feature type="transmembrane region" description="Helical" evidence="5">
    <location>
        <begin position="617"/>
        <end position="637"/>
    </location>
</feature>
<keyword evidence="5" id="KW-1133">Transmembrane helix</keyword>
<dbReference type="GO" id="GO:0016020">
    <property type="term" value="C:membrane"/>
    <property type="evidence" value="ECO:0007669"/>
    <property type="project" value="UniProtKB-SubCell"/>
</dbReference>
<comment type="caution">
    <text evidence="8">The sequence shown here is derived from an EMBL/GenBank/DDBJ whole genome shotgun (WGS) entry which is preliminary data.</text>
</comment>
<dbReference type="EC" id="3.1.26.4" evidence="3"/>
<dbReference type="PANTHER" id="PTHR11360:SF14">
    <property type="entry name" value="MONOCARBOXYLATE TRANSPORTER 5"/>
    <property type="match status" value="1"/>
</dbReference>
<feature type="transmembrane region" description="Helical" evidence="5">
    <location>
        <begin position="401"/>
        <end position="420"/>
    </location>
</feature>
<feature type="transmembrane region" description="Helical" evidence="5">
    <location>
        <begin position="672"/>
        <end position="695"/>
    </location>
</feature>
<evidence type="ECO:0000259" key="7">
    <source>
        <dbReference type="PROSITE" id="PS50878"/>
    </source>
</evidence>
<dbReference type="InterPro" id="IPR043502">
    <property type="entry name" value="DNA/RNA_pol_sf"/>
</dbReference>
<feature type="transmembrane region" description="Helical" evidence="5">
    <location>
        <begin position="739"/>
        <end position="759"/>
    </location>
</feature>
<dbReference type="InterPro" id="IPR050327">
    <property type="entry name" value="Proton-linked_MCT"/>
</dbReference>
<dbReference type="SUPFAM" id="SSF56672">
    <property type="entry name" value="DNA/RNA polymerases"/>
    <property type="match status" value="1"/>
</dbReference>
<keyword evidence="5" id="KW-0472">Membrane</keyword>
<dbReference type="CDD" id="cd01650">
    <property type="entry name" value="RT_nLTR_like"/>
    <property type="match status" value="1"/>
</dbReference>
<organism evidence="8 9">
    <name type="scientific">Hemibagrus guttatus</name>
    <dbReference type="NCBI Taxonomy" id="175788"/>
    <lineage>
        <taxon>Eukaryota</taxon>
        <taxon>Metazoa</taxon>
        <taxon>Chordata</taxon>
        <taxon>Craniata</taxon>
        <taxon>Vertebrata</taxon>
        <taxon>Euteleostomi</taxon>
        <taxon>Actinopterygii</taxon>
        <taxon>Neopterygii</taxon>
        <taxon>Teleostei</taxon>
        <taxon>Ostariophysi</taxon>
        <taxon>Siluriformes</taxon>
        <taxon>Bagridae</taxon>
        <taxon>Hemibagrus</taxon>
    </lineage>
</organism>
<reference evidence="8" key="1">
    <citation type="submission" date="2023-06" db="EMBL/GenBank/DDBJ databases">
        <title>Male Hemibagrus guttatus genome.</title>
        <authorList>
            <person name="Bian C."/>
        </authorList>
    </citation>
    <scope>NUCLEOTIDE SEQUENCE</scope>
    <source>
        <strain evidence="8">Male_cb2023</strain>
        <tissue evidence="8">Muscle</tissue>
    </source>
</reference>
<dbReference type="InterPro" id="IPR036388">
    <property type="entry name" value="WH-like_DNA-bd_sf"/>
</dbReference>
<dbReference type="Gene3D" id="3.30.70.270">
    <property type="match status" value="1"/>
</dbReference>
<keyword evidence="5" id="KW-0812">Transmembrane</keyword>
<proteinExistence type="inferred from homology"/>
<dbReference type="PROSITE" id="PS50878">
    <property type="entry name" value="RT_POL"/>
    <property type="match status" value="1"/>
</dbReference>
<dbReference type="Gene3D" id="1.10.10.10">
    <property type="entry name" value="Winged helix-like DNA-binding domain superfamily/Winged helix DNA-binding domain"/>
    <property type="match status" value="1"/>
</dbReference>
<comment type="similarity">
    <text evidence="2">Belongs to the beta type-B retroviral polymerase family. HERV class-II K(HML-2) pol subfamily.</text>
</comment>
<dbReference type="InterPro" id="IPR036259">
    <property type="entry name" value="MFS_trans_sf"/>
</dbReference>
<dbReference type="AlphaFoldDB" id="A0AAE0R2A4"/>
<dbReference type="InterPro" id="IPR011701">
    <property type="entry name" value="MFS"/>
</dbReference>
<dbReference type="Gene3D" id="1.20.1250.20">
    <property type="entry name" value="MFS general substrate transporter like domains"/>
    <property type="match status" value="2"/>
</dbReference>
<feature type="transmembrane region" description="Helical" evidence="5">
    <location>
        <begin position="272"/>
        <end position="301"/>
    </location>
</feature>
<evidence type="ECO:0000313" key="9">
    <source>
        <dbReference type="Proteomes" id="UP001274896"/>
    </source>
</evidence>
<dbReference type="PROSITE" id="PS50850">
    <property type="entry name" value="MFS"/>
    <property type="match status" value="1"/>
</dbReference>
<dbReference type="CDD" id="cd17421">
    <property type="entry name" value="MFS_MCT5"/>
    <property type="match status" value="1"/>
</dbReference>
<feature type="transmembrane region" description="Helical" evidence="5">
    <location>
        <begin position="707"/>
        <end position="727"/>
    </location>
</feature>
<dbReference type="InterPro" id="IPR043128">
    <property type="entry name" value="Rev_trsase/Diguanyl_cyclase"/>
</dbReference>
<evidence type="ECO:0000256" key="3">
    <source>
        <dbReference type="ARBA" id="ARBA00012180"/>
    </source>
</evidence>
<feature type="transmembrane region" description="Helical" evidence="5">
    <location>
        <begin position="313"/>
        <end position="333"/>
    </location>
</feature>
<feature type="region of interest" description="Disordered" evidence="4">
    <location>
        <begin position="169"/>
        <end position="192"/>
    </location>
</feature>
<evidence type="ECO:0000256" key="5">
    <source>
        <dbReference type="SAM" id="Phobius"/>
    </source>
</evidence>
<dbReference type="FunFam" id="1.20.1250.20:FF:000141">
    <property type="entry name" value="Solute carrier family 16, member 4"/>
    <property type="match status" value="1"/>
</dbReference>
<feature type="domain" description="Major facilitator superfamily (MFS) profile" evidence="6">
    <location>
        <begin position="277"/>
        <end position="761"/>
    </location>
</feature>
<feature type="transmembrane region" description="Helical" evidence="5">
    <location>
        <begin position="426"/>
        <end position="449"/>
    </location>
</feature>
<dbReference type="InterPro" id="IPR020846">
    <property type="entry name" value="MFS_dom"/>
</dbReference>
<protein>
    <recommendedName>
        <fullName evidence="3">ribonuclease H</fullName>
        <ecNumber evidence="3">3.1.26.4</ecNumber>
    </recommendedName>
</protein>
<dbReference type="SUPFAM" id="SSF103473">
    <property type="entry name" value="MFS general substrate transporter"/>
    <property type="match status" value="1"/>
</dbReference>
<evidence type="ECO:0000259" key="6">
    <source>
        <dbReference type="PROSITE" id="PS50850"/>
    </source>
</evidence>
<dbReference type="EMBL" id="JAUCMX010000007">
    <property type="protein sequence ID" value="KAK3539948.1"/>
    <property type="molecule type" value="Genomic_DNA"/>
</dbReference>
<accession>A0AAE0R2A4</accession>
<feature type="domain" description="Reverse transcriptase" evidence="7">
    <location>
        <begin position="1"/>
        <end position="188"/>
    </location>
</feature>
<name>A0AAE0R2A4_9TELE</name>
<dbReference type="InterPro" id="IPR000477">
    <property type="entry name" value="RT_dom"/>
</dbReference>
<dbReference type="Pfam" id="PF07690">
    <property type="entry name" value="MFS_1"/>
    <property type="match status" value="1"/>
</dbReference>
<dbReference type="GO" id="GO:0008028">
    <property type="term" value="F:monocarboxylic acid transmembrane transporter activity"/>
    <property type="evidence" value="ECO:0007669"/>
    <property type="project" value="TreeGrafter"/>
</dbReference>
<dbReference type="PANTHER" id="PTHR11360">
    <property type="entry name" value="MONOCARBOXYLATE TRANSPORTER"/>
    <property type="match status" value="1"/>
</dbReference>
<evidence type="ECO:0000313" key="8">
    <source>
        <dbReference type="EMBL" id="KAK3539948.1"/>
    </source>
</evidence>
<dbReference type="GO" id="GO:0004523">
    <property type="term" value="F:RNA-DNA hybrid ribonuclease activity"/>
    <property type="evidence" value="ECO:0007669"/>
    <property type="project" value="UniProtKB-EC"/>
</dbReference>